<accession>A0A9P6U2S7</accession>
<evidence type="ECO:0000256" key="5">
    <source>
        <dbReference type="ARBA" id="ARBA00022840"/>
    </source>
</evidence>
<dbReference type="SUPFAM" id="SSF55190">
    <property type="entry name" value="Arginyl-tRNA synthetase (ArgRS), N-terminal 'additional' domain"/>
    <property type="match status" value="1"/>
</dbReference>
<dbReference type="SMART" id="SM00836">
    <property type="entry name" value="DALR_1"/>
    <property type="match status" value="1"/>
</dbReference>
<dbReference type="InterPro" id="IPR036695">
    <property type="entry name" value="Arg-tRNA-synth_N_sf"/>
</dbReference>
<reference evidence="12" key="1">
    <citation type="journal article" date="2020" name="Fungal Divers.">
        <title>Resolving the Mortierellaceae phylogeny through synthesis of multi-gene phylogenetics and phylogenomics.</title>
        <authorList>
            <person name="Vandepol N."/>
            <person name="Liber J."/>
            <person name="Desiro A."/>
            <person name="Na H."/>
            <person name="Kennedy M."/>
            <person name="Barry K."/>
            <person name="Grigoriev I.V."/>
            <person name="Miller A.N."/>
            <person name="O'Donnell K."/>
            <person name="Stajich J.E."/>
            <person name="Bonito G."/>
        </authorList>
    </citation>
    <scope>NUCLEOTIDE SEQUENCE</scope>
    <source>
        <strain evidence="12">BC1065</strain>
    </source>
</reference>
<dbReference type="GO" id="GO:0004814">
    <property type="term" value="F:arginine-tRNA ligase activity"/>
    <property type="evidence" value="ECO:0007669"/>
    <property type="project" value="UniProtKB-EC"/>
</dbReference>
<dbReference type="EMBL" id="JAAAJB010000396">
    <property type="protein sequence ID" value="KAG0256723.1"/>
    <property type="molecule type" value="Genomic_DNA"/>
</dbReference>
<dbReference type="SUPFAM" id="SSF52374">
    <property type="entry name" value="Nucleotidylyl transferase"/>
    <property type="match status" value="1"/>
</dbReference>
<evidence type="ECO:0000256" key="7">
    <source>
        <dbReference type="ARBA" id="ARBA00023146"/>
    </source>
</evidence>
<dbReference type="AlphaFoldDB" id="A0A9P6U2S7"/>
<evidence type="ECO:0000256" key="8">
    <source>
        <dbReference type="ARBA" id="ARBA00049339"/>
    </source>
</evidence>
<evidence type="ECO:0000256" key="1">
    <source>
        <dbReference type="ARBA" id="ARBA00005594"/>
    </source>
</evidence>
<proteinExistence type="inferred from homology"/>
<keyword evidence="3 9" id="KW-0436">Ligase</keyword>
<dbReference type="FunFam" id="1.10.730.10:FF:000006">
    <property type="entry name" value="Arginyl-tRNA synthetase 2, mitochondrial"/>
    <property type="match status" value="1"/>
</dbReference>
<organism evidence="12 13">
    <name type="scientific">Actinomortierella ambigua</name>
    <dbReference type="NCBI Taxonomy" id="1343610"/>
    <lineage>
        <taxon>Eukaryota</taxon>
        <taxon>Fungi</taxon>
        <taxon>Fungi incertae sedis</taxon>
        <taxon>Mucoromycota</taxon>
        <taxon>Mortierellomycotina</taxon>
        <taxon>Mortierellomycetes</taxon>
        <taxon>Mortierellales</taxon>
        <taxon>Mortierellaceae</taxon>
        <taxon>Actinomortierella</taxon>
    </lineage>
</organism>
<evidence type="ECO:0000256" key="3">
    <source>
        <dbReference type="ARBA" id="ARBA00022598"/>
    </source>
</evidence>
<evidence type="ECO:0000256" key="2">
    <source>
        <dbReference type="ARBA" id="ARBA00012837"/>
    </source>
</evidence>
<dbReference type="GO" id="GO:0005524">
    <property type="term" value="F:ATP binding"/>
    <property type="evidence" value="ECO:0007669"/>
    <property type="project" value="UniProtKB-KW"/>
</dbReference>
<dbReference type="PRINTS" id="PR01038">
    <property type="entry name" value="TRNASYNTHARG"/>
</dbReference>
<name>A0A9P6U2S7_9FUNG</name>
<dbReference type="PANTHER" id="PTHR11956">
    <property type="entry name" value="ARGINYL-TRNA SYNTHETASE"/>
    <property type="match status" value="1"/>
</dbReference>
<dbReference type="Pfam" id="PF05746">
    <property type="entry name" value="DALR_1"/>
    <property type="match status" value="1"/>
</dbReference>
<dbReference type="InterPro" id="IPR009080">
    <property type="entry name" value="tRNAsynth_Ia_anticodon-bd"/>
</dbReference>
<sequence length="663" mass="74076">MASFHFKKAIAAQLARMTALDSNLILRTIERPKVKGHGTFAIPLPRLLSPTTSPSSLSSPSVESRSSLAEQRAALLARVQSEFDTTATRGMIRSVQPVGQFLNFKVDEAAYIQHVVQDVVRAEYGRTSDSRLDRYGLDGAIGQGKIVAMDYSSPNIAKPFHGGHLRGTILGNFVTRLLRGFGHQVIGINYLGDWGKQYGLLAVGFNMYGDRSELQKNPIKHLYDVYVKVNQAVLENPEIDKQANEYFCAMEAGDEKALGMWREFRELSIEIYKKMYKRLGIEFDIYSGESEAARWVPQAMEQLRDKKLLLEKQTDSTMTTTKSSGEGDEEEGGGSQGALYVDLAPYDLGMATLQRADGTTLYLTRDIAACLERRDRFKFDQHLYVIGDDQGLHLKRLFKIMELLYSSIDGKQEDQDHRHQQHWSRQLQHLSFGKVQGMSTRKGKAVFLEDILDTAQRTMLDKMMENEAKKRDKIKSTAILKEETSAAAPGTENKDEGGPGQEAQRAWIADQLGISAVVVQDFQAKSSKGYSFSWNRMTDATGNTGVYLQYAHARLCSIEARSGQKVNPLADTSLLTEPEAFDLANWISQYPEVTRQALDTLEPYVVVQYLFGLGHAISAANKVLLVKDQPQELAQARLLLLWSARVTLGNGLELLGLVPVEKM</sequence>
<feature type="region of interest" description="Disordered" evidence="10">
    <location>
        <begin position="314"/>
        <end position="334"/>
    </location>
</feature>
<dbReference type="InterPro" id="IPR014729">
    <property type="entry name" value="Rossmann-like_a/b/a_fold"/>
</dbReference>
<evidence type="ECO:0000256" key="9">
    <source>
        <dbReference type="RuleBase" id="RU363038"/>
    </source>
</evidence>
<dbReference type="GO" id="GO:0032543">
    <property type="term" value="P:mitochondrial translation"/>
    <property type="evidence" value="ECO:0007669"/>
    <property type="project" value="TreeGrafter"/>
</dbReference>
<keyword evidence="7 9" id="KW-0030">Aminoacyl-tRNA synthetase</keyword>
<comment type="catalytic activity">
    <reaction evidence="8">
        <text>tRNA(Arg) + L-arginine + ATP = L-arginyl-tRNA(Arg) + AMP + diphosphate</text>
        <dbReference type="Rhea" id="RHEA:20301"/>
        <dbReference type="Rhea" id="RHEA-COMP:9658"/>
        <dbReference type="Rhea" id="RHEA-COMP:9673"/>
        <dbReference type="ChEBI" id="CHEBI:30616"/>
        <dbReference type="ChEBI" id="CHEBI:32682"/>
        <dbReference type="ChEBI" id="CHEBI:33019"/>
        <dbReference type="ChEBI" id="CHEBI:78442"/>
        <dbReference type="ChEBI" id="CHEBI:78513"/>
        <dbReference type="ChEBI" id="CHEBI:456215"/>
        <dbReference type="EC" id="6.1.1.19"/>
    </reaction>
</comment>
<comment type="similarity">
    <text evidence="1 9">Belongs to the class-I aminoacyl-tRNA synthetase family.</text>
</comment>
<evidence type="ECO:0000313" key="12">
    <source>
        <dbReference type="EMBL" id="KAG0256723.1"/>
    </source>
</evidence>
<evidence type="ECO:0000256" key="6">
    <source>
        <dbReference type="ARBA" id="ARBA00022917"/>
    </source>
</evidence>
<keyword evidence="4 9" id="KW-0547">Nucleotide-binding</keyword>
<evidence type="ECO:0000256" key="10">
    <source>
        <dbReference type="SAM" id="MobiDB-lite"/>
    </source>
</evidence>
<feature type="domain" description="DALR anticodon binding" evidence="11">
    <location>
        <begin position="548"/>
        <end position="663"/>
    </location>
</feature>
<dbReference type="InterPro" id="IPR008909">
    <property type="entry name" value="DALR_anticod-bd"/>
</dbReference>
<evidence type="ECO:0000313" key="13">
    <source>
        <dbReference type="Proteomes" id="UP000807716"/>
    </source>
</evidence>
<evidence type="ECO:0000256" key="4">
    <source>
        <dbReference type="ARBA" id="ARBA00022741"/>
    </source>
</evidence>
<dbReference type="PANTHER" id="PTHR11956:SF11">
    <property type="entry name" value="ARGININE--TRNA LIGASE, MITOCHONDRIAL-RELATED"/>
    <property type="match status" value="1"/>
</dbReference>
<dbReference type="Gene3D" id="1.10.730.10">
    <property type="entry name" value="Isoleucyl-tRNA Synthetase, Domain 1"/>
    <property type="match status" value="1"/>
</dbReference>
<dbReference type="Gene3D" id="3.30.1360.70">
    <property type="entry name" value="Arginyl tRNA synthetase N-terminal domain"/>
    <property type="match status" value="1"/>
</dbReference>
<feature type="region of interest" description="Disordered" evidence="10">
    <location>
        <begin position="471"/>
        <end position="502"/>
    </location>
</feature>
<protein>
    <recommendedName>
        <fullName evidence="2">arginine--tRNA ligase</fullName>
        <ecNumber evidence="2">6.1.1.19</ecNumber>
    </recommendedName>
</protein>
<evidence type="ECO:0000259" key="11">
    <source>
        <dbReference type="SMART" id="SM00836"/>
    </source>
</evidence>
<keyword evidence="5 9" id="KW-0067">ATP-binding</keyword>
<dbReference type="InterPro" id="IPR001278">
    <property type="entry name" value="Arg-tRNA-ligase"/>
</dbReference>
<dbReference type="GO" id="GO:0006420">
    <property type="term" value="P:arginyl-tRNA aminoacylation"/>
    <property type="evidence" value="ECO:0007669"/>
    <property type="project" value="InterPro"/>
</dbReference>
<dbReference type="GO" id="GO:0005739">
    <property type="term" value="C:mitochondrion"/>
    <property type="evidence" value="ECO:0007669"/>
    <property type="project" value="TreeGrafter"/>
</dbReference>
<dbReference type="Pfam" id="PF00750">
    <property type="entry name" value="tRNA-synt_1d"/>
    <property type="match status" value="1"/>
</dbReference>
<keyword evidence="6 9" id="KW-0648">Protein biosynthesis</keyword>
<dbReference type="EC" id="6.1.1.19" evidence="2"/>
<dbReference type="SUPFAM" id="SSF47323">
    <property type="entry name" value="Anticodon-binding domain of a subclass of class I aminoacyl-tRNA synthetases"/>
    <property type="match status" value="1"/>
</dbReference>
<keyword evidence="13" id="KW-1185">Reference proteome</keyword>
<dbReference type="InterPro" id="IPR035684">
    <property type="entry name" value="ArgRS_core"/>
</dbReference>
<dbReference type="Proteomes" id="UP000807716">
    <property type="component" value="Unassembled WGS sequence"/>
</dbReference>
<gene>
    <name evidence="12" type="primary">RARS2_2</name>
    <name evidence="12" type="ORF">DFQ27_005528</name>
</gene>
<dbReference type="OrthoDB" id="68056at2759"/>
<comment type="caution">
    <text evidence="12">The sequence shown here is derived from an EMBL/GenBank/DDBJ whole genome shotgun (WGS) entry which is preliminary data.</text>
</comment>
<dbReference type="Gene3D" id="3.40.50.620">
    <property type="entry name" value="HUPs"/>
    <property type="match status" value="1"/>
</dbReference>